<dbReference type="InterPro" id="IPR058624">
    <property type="entry name" value="MdtA-like_HH"/>
</dbReference>
<dbReference type="InterPro" id="IPR014315">
    <property type="entry name" value="ABC_heterocyst_DevB"/>
</dbReference>
<protein>
    <submittedName>
        <fullName evidence="6">ABC.CD.TX, HlyD family secretion protein</fullName>
    </submittedName>
</protein>
<dbReference type="AlphaFoldDB" id="A0A2K8T1E8"/>
<keyword evidence="2 3" id="KW-0175">Coiled coil</keyword>
<dbReference type="Proteomes" id="UP000232003">
    <property type="component" value="Chromosome"/>
</dbReference>
<sequence>MRVKKMVQKLSEKASKKGLITLVIAATIITGGIVAYGISQFGLVGQTEKSEPVETTPNIQKVAALGRLEPEAEVISLFAPLALDGDRIARILVKEGDRVKAGQVVAILDARDRLQTAVLQAQQQVRVAQAKLAQVQAGAKAGEIQAQQASVERLQAQSQGDKRAQQEAIFRIEAQWEGDRIAQEATIKKLEAELKNAEAEYQRYQQLYSQGAVSNSLYDSKGLTVETAKQQVDEAKAVLNRINTTASKQLAEAKAALARTNATGSKQVNEAKATLNSIAEVRPVDVAAAKTEVENAIATLKHAQTELAGAYIKAPMAGQIIKIHTRVGEKISASGIADLAQTSQMMAIAEVYQTDIGKVKLGQQAVISSQAFVGELRGTVAQIGLQVNRQNVFSNQPGENLDSRVVEVKIRLNPEDSKRVAGFTNLQVQTAIEI</sequence>
<evidence type="ECO:0000313" key="6">
    <source>
        <dbReference type="EMBL" id="AUB41501.1"/>
    </source>
</evidence>
<reference evidence="6 7" key="1">
    <citation type="submission" date="2017-11" db="EMBL/GenBank/DDBJ databases">
        <title>Complete genome of a free-living desiccation-tolerant cyanobacterium and its photosynthetic adaptation to extreme terrestrial habitat.</title>
        <authorList>
            <person name="Shang J."/>
        </authorList>
    </citation>
    <scope>NUCLEOTIDE SEQUENCE [LARGE SCALE GENOMIC DNA]</scope>
    <source>
        <strain evidence="6 7">CCNUN1</strain>
    </source>
</reference>
<dbReference type="Gene3D" id="2.40.50.100">
    <property type="match status" value="1"/>
</dbReference>
<dbReference type="PANTHER" id="PTHR32347:SF27">
    <property type="entry name" value="RND EFFLUX PUMP MEMBRANE FUSION PROTEIN BARREL-SANDWICH DOMAIN-CONTAINING PROTEIN"/>
    <property type="match status" value="1"/>
</dbReference>
<dbReference type="Pfam" id="PF25917">
    <property type="entry name" value="BSH_RND"/>
    <property type="match status" value="1"/>
</dbReference>
<accession>A0A2K8T1E8</accession>
<evidence type="ECO:0000259" key="5">
    <source>
        <dbReference type="Pfam" id="PF25917"/>
    </source>
</evidence>
<dbReference type="SUPFAM" id="SSF111369">
    <property type="entry name" value="HlyD-like secretion proteins"/>
    <property type="match status" value="2"/>
</dbReference>
<dbReference type="Gene3D" id="1.10.287.470">
    <property type="entry name" value="Helix hairpin bin"/>
    <property type="match status" value="1"/>
</dbReference>
<evidence type="ECO:0000256" key="2">
    <source>
        <dbReference type="ARBA" id="ARBA00023054"/>
    </source>
</evidence>
<keyword evidence="7" id="KW-1185">Reference proteome</keyword>
<dbReference type="Pfam" id="PF25876">
    <property type="entry name" value="HH_MFP_RND"/>
    <property type="match status" value="1"/>
</dbReference>
<name>A0A2K8T1E8_9NOSO</name>
<dbReference type="KEGG" id="nfl:COO91_07549"/>
<dbReference type="PRINTS" id="PR01490">
    <property type="entry name" value="RTXTOXIND"/>
</dbReference>
<dbReference type="NCBIfam" id="TIGR02971">
    <property type="entry name" value="heterocyst_DevB"/>
    <property type="match status" value="1"/>
</dbReference>
<feature type="coiled-coil region" evidence="3">
    <location>
        <begin position="180"/>
        <end position="245"/>
    </location>
</feature>
<dbReference type="InterPro" id="IPR058625">
    <property type="entry name" value="MdtA-like_BSH"/>
</dbReference>
<dbReference type="GO" id="GO:0030313">
    <property type="term" value="C:cell envelope"/>
    <property type="evidence" value="ECO:0007669"/>
    <property type="project" value="UniProtKB-SubCell"/>
</dbReference>
<feature type="domain" description="Multidrug resistance protein MdtA-like barrel-sandwich hybrid" evidence="5">
    <location>
        <begin position="87"/>
        <end position="334"/>
    </location>
</feature>
<evidence type="ECO:0000256" key="3">
    <source>
        <dbReference type="SAM" id="Coils"/>
    </source>
</evidence>
<dbReference type="EMBL" id="CP024785">
    <property type="protein sequence ID" value="AUB41501.1"/>
    <property type="molecule type" value="Genomic_DNA"/>
</dbReference>
<evidence type="ECO:0000256" key="1">
    <source>
        <dbReference type="ARBA" id="ARBA00004196"/>
    </source>
</evidence>
<proteinExistence type="predicted"/>
<evidence type="ECO:0000313" key="7">
    <source>
        <dbReference type="Proteomes" id="UP000232003"/>
    </source>
</evidence>
<dbReference type="Gene3D" id="2.40.30.170">
    <property type="match status" value="1"/>
</dbReference>
<dbReference type="InterPro" id="IPR050465">
    <property type="entry name" value="UPF0194_transport"/>
</dbReference>
<evidence type="ECO:0000259" key="4">
    <source>
        <dbReference type="Pfam" id="PF25876"/>
    </source>
</evidence>
<dbReference type="PANTHER" id="PTHR32347">
    <property type="entry name" value="EFFLUX SYSTEM COMPONENT YKNX-RELATED"/>
    <property type="match status" value="1"/>
</dbReference>
<comment type="subcellular location">
    <subcellularLocation>
        <location evidence="1">Cell envelope</location>
    </subcellularLocation>
</comment>
<organism evidence="6 7">
    <name type="scientific">Nostoc flagelliforme CCNUN1</name>
    <dbReference type="NCBI Taxonomy" id="2038116"/>
    <lineage>
        <taxon>Bacteria</taxon>
        <taxon>Bacillati</taxon>
        <taxon>Cyanobacteriota</taxon>
        <taxon>Cyanophyceae</taxon>
        <taxon>Nostocales</taxon>
        <taxon>Nostocaceae</taxon>
        <taxon>Nostoc</taxon>
    </lineage>
</organism>
<gene>
    <name evidence="6" type="ORF">COO91_07549</name>
</gene>
<feature type="domain" description="Multidrug resistance protein MdtA-like alpha-helical hairpin" evidence="4">
    <location>
        <begin position="184"/>
        <end position="240"/>
    </location>
</feature>